<gene>
    <name evidence="2" type="ORF">JKP88DRAFT_252420</name>
</gene>
<proteinExistence type="predicted"/>
<reference evidence="2" key="1">
    <citation type="submission" date="2021-02" db="EMBL/GenBank/DDBJ databases">
        <title>First Annotated Genome of the Yellow-green Alga Tribonema minus.</title>
        <authorList>
            <person name="Mahan K.M."/>
        </authorList>
    </citation>
    <scope>NUCLEOTIDE SEQUENCE</scope>
    <source>
        <strain evidence="2">UTEX B ZZ1240</strain>
    </source>
</reference>
<comment type="caution">
    <text evidence="2">The sequence shown here is derived from an EMBL/GenBank/DDBJ whole genome shotgun (WGS) entry which is preliminary data.</text>
</comment>
<dbReference type="Proteomes" id="UP000664859">
    <property type="component" value="Unassembled WGS sequence"/>
</dbReference>
<sequence>MLLRLTDVLDGGSDSSHGDRKRQPIRAVQVHVRQTEGCTGQSATWYIITCVSYFYDASIPIVAGAESRTGKPQNVQTPHPWALHHAQEAANQDSERGHFLAVLYIWFVLQNLQMVPNLKNAKHSISFARYEEEYQCTWKRAQRGFTLTGEDKFVQPFPAFQASTALPATYWQVMLGLHHTPGAVFSAAGMPQRPHVRTCQGRSSSARVAGDSSALGEPSVSNLHSENDELNETRAPALATTGSNGGSPDHRVHMIQQRPRPAIAERHGGVRQVDLTSGGQFRPAQHTRPATGVRRGTGYMHQFDKISIKDAFEGSCQTASYTSASNQRAVRPASSPSKGAHHQAMRVVVAASHSGYTHTLLATVELNMMRVTGMPHETNSTLQKLPSPRSRGRLASHAGSGVSKVVITLSSVSGLARGEGSVAKTLRGFVLRARAAAPIKLFGQLEIPMEELQPWLRWHLRNFGGAQIPEHIQACVLVNADPGLQPQQFATGCMLMQCAICITCELDQPLVLICSTKWCSLLPALAEGPPYCAAAYLHISFVATLTQILTVVPKAPHLQLITYIVCTLQELQQLVAARFIDSLGNYPDMLASFSAAARKQVNLNPCKCHVQSAQHRAVDCGHRSAKAMPHEIDELLLVHSTMYIPKVQMALTAYAFMESIAGTLLVHRLNILCAFTKQMTKGVAMLAC</sequence>
<evidence type="ECO:0000256" key="1">
    <source>
        <dbReference type="SAM" id="MobiDB-lite"/>
    </source>
</evidence>
<dbReference type="AlphaFoldDB" id="A0A836CLY9"/>
<name>A0A836CLY9_9STRA</name>
<feature type="region of interest" description="Disordered" evidence="1">
    <location>
        <begin position="198"/>
        <end position="229"/>
    </location>
</feature>
<feature type="region of interest" description="Disordered" evidence="1">
    <location>
        <begin position="1"/>
        <end position="24"/>
    </location>
</feature>
<keyword evidence="3" id="KW-1185">Reference proteome</keyword>
<evidence type="ECO:0000313" key="3">
    <source>
        <dbReference type="Proteomes" id="UP000664859"/>
    </source>
</evidence>
<feature type="region of interest" description="Disordered" evidence="1">
    <location>
        <begin position="275"/>
        <end position="295"/>
    </location>
</feature>
<feature type="region of interest" description="Disordered" evidence="1">
    <location>
        <begin position="377"/>
        <end position="396"/>
    </location>
</feature>
<accession>A0A836CLY9</accession>
<protein>
    <submittedName>
        <fullName evidence="2">Uncharacterized protein</fullName>
    </submittedName>
</protein>
<organism evidence="2 3">
    <name type="scientific">Tribonema minus</name>
    <dbReference type="NCBI Taxonomy" id="303371"/>
    <lineage>
        <taxon>Eukaryota</taxon>
        <taxon>Sar</taxon>
        <taxon>Stramenopiles</taxon>
        <taxon>Ochrophyta</taxon>
        <taxon>PX clade</taxon>
        <taxon>Xanthophyceae</taxon>
        <taxon>Tribonematales</taxon>
        <taxon>Tribonemataceae</taxon>
        <taxon>Tribonema</taxon>
    </lineage>
</organism>
<evidence type="ECO:0000313" key="2">
    <source>
        <dbReference type="EMBL" id="KAG5190163.1"/>
    </source>
</evidence>
<dbReference type="EMBL" id="JAFCMP010000038">
    <property type="protein sequence ID" value="KAG5190163.1"/>
    <property type="molecule type" value="Genomic_DNA"/>
</dbReference>